<dbReference type="PANTHER" id="PTHR21666:SF270">
    <property type="entry name" value="MUREIN HYDROLASE ACTIVATOR ENVC"/>
    <property type="match status" value="1"/>
</dbReference>
<keyword evidence="1" id="KW-0812">Transmembrane</keyword>
<dbReference type="CDD" id="cd12797">
    <property type="entry name" value="M23_peptidase"/>
    <property type="match status" value="1"/>
</dbReference>
<dbReference type="GO" id="GO:0016787">
    <property type="term" value="F:hydrolase activity"/>
    <property type="evidence" value="ECO:0007669"/>
    <property type="project" value="UniProtKB-KW"/>
</dbReference>
<dbReference type="SUPFAM" id="SSF51261">
    <property type="entry name" value="Duplicated hybrid motif"/>
    <property type="match status" value="1"/>
</dbReference>
<dbReference type="EMBL" id="JBHUDC010000004">
    <property type="protein sequence ID" value="MFD1513519.1"/>
    <property type="molecule type" value="Genomic_DNA"/>
</dbReference>
<dbReference type="AlphaFoldDB" id="A0ABD6AV68"/>
<feature type="transmembrane region" description="Helical" evidence="1">
    <location>
        <begin position="67"/>
        <end position="95"/>
    </location>
</feature>
<proteinExistence type="predicted"/>
<feature type="transmembrane region" description="Helical" evidence="1">
    <location>
        <begin position="30"/>
        <end position="46"/>
    </location>
</feature>
<gene>
    <name evidence="3" type="ORF">ACFSBT_09540</name>
</gene>
<feature type="domain" description="M23ase beta-sheet core" evidence="2">
    <location>
        <begin position="171"/>
        <end position="264"/>
    </location>
</feature>
<evidence type="ECO:0000313" key="4">
    <source>
        <dbReference type="Proteomes" id="UP001597187"/>
    </source>
</evidence>
<reference evidence="3 4" key="1">
    <citation type="journal article" date="2019" name="Int. J. Syst. Evol. Microbiol.">
        <title>The Global Catalogue of Microorganisms (GCM) 10K type strain sequencing project: providing services to taxonomists for standard genome sequencing and annotation.</title>
        <authorList>
            <consortium name="The Broad Institute Genomics Platform"/>
            <consortium name="The Broad Institute Genome Sequencing Center for Infectious Disease"/>
            <person name="Wu L."/>
            <person name="Ma J."/>
        </authorList>
    </citation>
    <scope>NUCLEOTIDE SEQUENCE [LARGE SCALE GENOMIC DNA]</scope>
    <source>
        <strain evidence="3 4">CGMCC 1.12563</strain>
    </source>
</reference>
<keyword evidence="1" id="KW-1133">Transmembrane helix</keyword>
<dbReference type="InterPro" id="IPR011055">
    <property type="entry name" value="Dup_hybrid_motif"/>
</dbReference>
<comment type="caution">
    <text evidence="3">The sequence shown here is derived from an EMBL/GenBank/DDBJ whole genome shotgun (WGS) entry which is preliminary data.</text>
</comment>
<dbReference type="InterPro" id="IPR016047">
    <property type="entry name" value="M23ase_b-sheet_dom"/>
</dbReference>
<dbReference type="PANTHER" id="PTHR21666">
    <property type="entry name" value="PEPTIDASE-RELATED"/>
    <property type="match status" value="1"/>
</dbReference>
<dbReference type="RefSeq" id="WP_250873496.1">
    <property type="nucleotide sequence ID" value="NZ_JALXFV010000004.1"/>
</dbReference>
<protein>
    <submittedName>
        <fullName evidence="3">M23 family metallopeptidase</fullName>
        <ecNumber evidence="3">3.4.24.-</ecNumber>
    </submittedName>
</protein>
<evidence type="ECO:0000313" key="3">
    <source>
        <dbReference type="EMBL" id="MFD1513519.1"/>
    </source>
</evidence>
<keyword evidence="4" id="KW-1185">Reference proteome</keyword>
<dbReference type="InterPro" id="IPR050570">
    <property type="entry name" value="Cell_wall_metabolism_enzyme"/>
</dbReference>
<dbReference type="Gene3D" id="2.70.70.10">
    <property type="entry name" value="Glucose Permease (Domain IIA)"/>
    <property type="match status" value="1"/>
</dbReference>
<organism evidence="3 4">
    <name type="scientific">Halomarina rubra</name>
    <dbReference type="NCBI Taxonomy" id="2071873"/>
    <lineage>
        <taxon>Archaea</taxon>
        <taxon>Methanobacteriati</taxon>
        <taxon>Methanobacteriota</taxon>
        <taxon>Stenosarchaea group</taxon>
        <taxon>Halobacteria</taxon>
        <taxon>Halobacteriales</taxon>
        <taxon>Natronomonadaceae</taxon>
        <taxon>Halomarina</taxon>
    </lineage>
</organism>
<keyword evidence="1" id="KW-0472">Membrane</keyword>
<dbReference type="Proteomes" id="UP001597187">
    <property type="component" value="Unassembled WGS sequence"/>
</dbReference>
<accession>A0ABD6AV68</accession>
<name>A0ABD6AV68_9EURY</name>
<evidence type="ECO:0000259" key="2">
    <source>
        <dbReference type="Pfam" id="PF01551"/>
    </source>
</evidence>
<keyword evidence="3" id="KW-0378">Hydrolase</keyword>
<evidence type="ECO:0000256" key="1">
    <source>
        <dbReference type="SAM" id="Phobius"/>
    </source>
</evidence>
<feature type="transmembrane region" description="Helical" evidence="1">
    <location>
        <begin position="7"/>
        <end position="24"/>
    </location>
</feature>
<dbReference type="Pfam" id="PF01551">
    <property type="entry name" value="Peptidase_M23"/>
    <property type="match status" value="1"/>
</dbReference>
<sequence length="313" mass="34691">MSVLRRVDATWLFALGFLMFLPAVGLGPEWFELFGLFFLAGFLPLVRSDDGDHGMRPYDRATNARFLVSQFVFGLTPWGFLASVAQLFGTVVAFVRYRGSPPTPESFDQTAALRPPFEGEWTVVNGGVTKATSHSWGLLAQRYAYDFLVTDERGRTHIGDGVFLDDYFAFGEPVLAPAAGTVVAAKDGQRDHPEPGTGWTEWRTWDIRGNHVVVDHGEEYSLLAHLQEGSVAVEPGDHVDVGEQVGRCGNSGNSTEPHLHYQLQDTPGFYATMGLPPAFTGVERVREGARGRQRWAYLTRGEHVRYAPQGDER</sequence>
<dbReference type="EC" id="3.4.24.-" evidence="3"/>